<evidence type="ECO:0000256" key="4">
    <source>
        <dbReference type="ARBA" id="ARBA00022692"/>
    </source>
</evidence>
<gene>
    <name evidence="14" type="ORF">ACFOOT_20325</name>
</gene>
<evidence type="ECO:0000259" key="12">
    <source>
        <dbReference type="Pfam" id="PF00593"/>
    </source>
</evidence>
<comment type="caution">
    <text evidence="14">The sequence shown here is derived from an EMBL/GenBank/DDBJ whole genome shotgun (WGS) entry which is preliminary data.</text>
</comment>
<keyword evidence="4 8" id="KW-0812">Transmembrane</keyword>
<feature type="region of interest" description="Disordered" evidence="10">
    <location>
        <begin position="28"/>
        <end position="64"/>
    </location>
</feature>
<dbReference type="RefSeq" id="WP_191326209.1">
    <property type="nucleotide sequence ID" value="NZ_BMZP01000034.1"/>
</dbReference>
<evidence type="ECO:0000256" key="9">
    <source>
        <dbReference type="RuleBase" id="RU003357"/>
    </source>
</evidence>
<evidence type="ECO:0000313" key="15">
    <source>
        <dbReference type="Proteomes" id="UP001595683"/>
    </source>
</evidence>
<dbReference type="InterPro" id="IPR012910">
    <property type="entry name" value="Plug_dom"/>
</dbReference>
<evidence type="ECO:0000256" key="8">
    <source>
        <dbReference type="PROSITE-ProRule" id="PRU01360"/>
    </source>
</evidence>
<keyword evidence="11" id="KW-0732">Signal</keyword>
<comment type="similarity">
    <text evidence="8 9">Belongs to the TonB-dependent receptor family.</text>
</comment>
<keyword evidence="6 8" id="KW-0472">Membrane</keyword>
<proteinExistence type="inferred from homology"/>
<dbReference type="PROSITE" id="PS52016">
    <property type="entry name" value="TONB_DEPENDENT_REC_3"/>
    <property type="match status" value="1"/>
</dbReference>
<reference evidence="15" key="1">
    <citation type="journal article" date="2019" name="Int. J. Syst. Evol. Microbiol.">
        <title>The Global Catalogue of Microorganisms (GCM) 10K type strain sequencing project: providing services to taxonomists for standard genome sequencing and annotation.</title>
        <authorList>
            <consortium name="The Broad Institute Genomics Platform"/>
            <consortium name="The Broad Institute Genome Sequencing Center for Infectious Disease"/>
            <person name="Wu L."/>
            <person name="Ma J."/>
        </authorList>
    </citation>
    <scope>NUCLEOTIDE SEQUENCE [LARGE SCALE GENOMIC DNA]</scope>
    <source>
        <strain evidence="15">KCTC 42224</strain>
    </source>
</reference>
<keyword evidence="2 8" id="KW-0813">Transport</keyword>
<dbReference type="Gene3D" id="2.170.130.10">
    <property type="entry name" value="TonB-dependent receptor, plug domain"/>
    <property type="match status" value="1"/>
</dbReference>
<dbReference type="InterPro" id="IPR037066">
    <property type="entry name" value="Plug_dom_sf"/>
</dbReference>
<evidence type="ECO:0000256" key="3">
    <source>
        <dbReference type="ARBA" id="ARBA00022452"/>
    </source>
</evidence>
<keyword evidence="5 9" id="KW-0798">TonB box</keyword>
<dbReference type="PANTHER" id="PTHR47234">
    <property type="match status" value="1"/>
</dbReference>
<name>A0ABV7V9K6_9SPHN</name>
<keyword evidence="14" id="KW-0675">Receptor</keyword>
<evidence type="ECO:0000256" key="10">
    <source>
        <dbReference type="SAM" id="MobiDB-lite"/>
    </source>
</evidence>
<dbReference type="PANTHER" id="PTHR47234:SF2">
    <property type="entry name" value="TONB-DEPENDENT RECEPTOR"/>
    <property type="match status" value="1"/>
</dbReference>
<organism evidence="14 15">
    <name type="scientific">Novosphingobium pokkalii</name>
    <dbReference type="NCBI Taxonomy" id="1770194"/>
    <lineage>
        <taxon>Bacteria</taxon>
        <taxon>Pseudomonadati</taxon>
        <taxon>Pseudomonadota</taxon>
        <taxon>Alphaproteobacteria</taxon>
        <taxon>Sphingomonadales</taxon>
        <taxon>Sphingomonadaceae</taxon>
        <taxon>Novosphingobium</taxon>
    </lineage>
</organism>
<evidence type="ECO:0000256" key="11">
    <source>
        <dbReference type="SAM" id="SignalP"/>
    </source>
</evidence>
<dbReference type="EMBL" id="JBHRYE010000052">
    <property type="protein sequence ID" value="MFC3673772.1"/>
    <property type="molecule type" value="Genomic_DNA"/>
</dbReference>
<accession>A0ABV7V9K6</accession>
<feature type="compositionally biased region" description="Low complexity" evidence="10">
    <location>
        <begin position="28"/>
        <end position="54"/>
    </location>
</feature>
<evidence type="ECO:0000313" key="14">
    <source>
        <dbReference type="EMBL" id="MFC3673772.1"/>
    </source>
</evidence>
<evidence type="ECO:0000259" key="13">
    <source>
        <dbReference type="Pfam" id="PF07715"/>
    </source>
</evidence>
<protein>
    <submittedName>
        <fullName evidence="14">TonB-dependent receptor domain-containing protein</fullName>
    </submittedName>
</protein>
<evidence type="ECO:0000256" key="6">
    <source>
        <dbReference type="ARBA" id="ARBA00023136"/>
    </source>
</evidence>
<keyword evidence="3 8" id="KW-1134">Transmembrane beta strand</keyword>
<feature type="signal peptide" evidence="11">
    <location>
        <begin position="1"/>
        <end position="27"/>
    </location>
</feature>
<keyword evidence="15" id="KW-1185">Reference proteome</keyword>
<dbReference type="Gene3D" id="2.40.170.20">
    <property type="entry name" value="TonB-dependent receptor, beta-barrel domain"/>
    <property type="match status" value="1"/>
</dbReference>
<feature type="chain" id="PRO_5045337402" evidence="11">
    <location>
        <begin position="28"/>
        <end position="993"/>
    </location>
</feature>
<evidence type="ECO:0000256" key="1">
    <source>
        <dbReference type="ARBA" id="ARBA00004571"/>
    </source>
</evidence>
<dbReference type="InterPro" id="IPR036942">
    <property type="entry name" value="Beta-barrel_TonB_sf"/>
</dbReference>
<comment type="subcellular location">
    <subcellularLocation>
        <location evidence="1 8">Cell outer membrane</location>
        <topology evidence="1 8">Multi-pass membrane protein</topology>
    </subcellularLocation>
</comment>
<dbReference type="SUPFAM" id="SSF56935">
    <property type="entry name" value="Porins"/>
    <property type="match status" value="1"/>
</dbReference>
<dbReference type="Proteomes" id="UP001595683">
    <property type="component" value="Unassembled WGS sequence"/>
</dbReference>
<evidence type="ECO:0000256" key="2">
    <source>
        <dbReference type="ARBA" id="ARBA00022448"/>
    </source>
</evidence>
<dbReference type="Pfam" id="PF00593">
    <property type="entry name" value="TonB_dep_Rec_b-barrel"/>
    <property type="match status" value="1"/>
</dbReference>
<evidence type="ECO:0000256" key="7">
    <source>
        <dbReference type="ARBA" id="ARBA00023237"/>
    </source>
</evidence>
<feature type="domain" description="TonB-dependent receptor plug" evidence="13">
    <location>
        <begin position="84"/>
        <end position="191"/>
    </location>
</feature>
<keyword evidence="7 8" id="KW-0998">Cell outer membrane</keyword>
<sequence length="993" mass="104910">MKQVISARGAAVVALLSSTILGVPAYAQQQPSSQPDTTSPNAPAPGATASSPGGLPQADDARPGTADIVVTGSRISRRDTVANSPIATISGTTFNQTGAVTLEDTLNRLPQFSPGTGATSNDNLSGGITTLNLRGLGSNRTLVLMDGHRLPASTDLGAVDINIIPDALIESVETITGGASAAYGSDAIAGVVNFKINHRFSGIRLDAQNGISGRGDGYTFKTSATVGSNFSDGRGNAVLSIGYQQRDAVNNSDRAFSSIVRPSSSLPYGAFIVDADNQPSDAAVKGLFARYGVAPSRVNSGTNLAFNNDGSLFTYSNSALNYRGSAPNVLLSNRIRYNSSGKNGLILPIERLSAYGRVEHEVGENTTVFLEANFQHFTSRAQYAPAGFTFDAPATNPFIPADLATVLASRPDPAADFTITRRFTDVGFRTASTEYNEFRAAGGASGRLPIGDWTWDAYGSYAQVTAEERDRNGFSVSALETLLYAPDGGRSLCSGGLNVFGNQAGSACAAYIRRDTIRNTRTYQSVVEGTVQGSLVKLPGGMMKFAAGADYRKDGYRFTPDSALLAGDVVSFSNGVVPAEDGAITVKEAFAELLVPILADLPAIKKLEVDAGLRYSDYNTFGGIKTYRVEGSWEVVDALRFRGGYARAVRAPSVGELFAPQSQTSPLIGAAGGTGQGDPCDVNGAYRAGANASQVRSLCLAQGLPATIVDRYTFDNTQIVDGGVTGGNPNLRPETADTYTAGVVLTPAFDAPIFRRLNISVDYYNITIAKVVGPIDGLTALQRCYNLDGSNPTYNPGNVYCSLFGRSTSTGQINSFSLTNQNLGKYKTSGLDIALDWNVPLSAFGMSDRAGSLHLTAAATRLLAFDIQTFPGDPSVHYTGYIGDIGYPKWRSVETLTYLNGGFSIGLQHRYIDGMVDVGLIGTDDRTTRVPAINYFDLNLAVAVSKAFSMRLGVNNLTDAQPPVYDSFSQSNTNPGVYDVLGRAFYAGVRVTF</sequence>
<dbReference type="InterPro" id="IPR000531">
    <property type="entry name" value="Beta-barrel_TonB"/>
</dbReference>
<evidence type="ECO:0000256" key="5">
    <source>
        <dbReference type="ARBA" id="ARBA00023077"/>
    </source>
</evidence>
<dbReference type="Pfam" id="PF07715">
    <property type="entry name" value="Plug"/>
    <property type="match status" value="1"/>
</dbReference>
<dbReference type="InterPro" id="IPR039426">
    <property type="entry name" value="TonB-dep_rcpt-like"/>
</dbReference>
<feature type="domain" description="TonB-dependent receptor-like beta-barrel" evidence="12">
    <location>
        <begin position="407"/>
        <end position="957"/>
    </location>
</feature>